<evidence type="ECO:0000256" key="1">
    <source>
        <dbReference type="ARBA" id="ARBA00022801"/>
    </source>
</evidence>
<gene>
    <name evidence="4" type="ORF">KQI75_00910</name>
</gene>
<evidence type="ECO:0000259" key="2">
    <source>
        <dbReference type="Pfam" id="PF01966"/>
    </source>
</evidence>
<dbReference type="RefSeq" id="WP_216468807.1">
    <property type="nucleotide sequence ID" value="NZ_JAHLQI010000001.1"/>
</dbReference>
<keyword evidence="1" id="KW-0378">Hydrolase</keyword>
<name>A0ABS6ENC1_9FIRM</name>
<dbReference type="Proteomes" id="UP000783588">
    <property type="component" value="Unassembled WGS sequence"/>
</dbReference>
<keyword evidence="5" id="KW-1185">Reference proteome</keyword>
<accession>A0ABS6ENC1</accession>
<dbReference type="Pfam" id="PF01966">
    <property type="entry name" value="HD"/>
    <property type="match status" value="1"/>
</dbReference>
<organism evidence="4 5">
    <name type="scientific">Butyricicoccus intestinisimiae</name>
    <dbReference type="NCBI Taxonomy" id="2841509"/>
    <lineage>
        <taxon>Bacteria</taxon>
        <taxon>Bacillati</taxon>
        <taxon>Bacillota</taxon>
        <taxon>Clostridia</taxon>
        <taxon>Eubacteriales</taxon>
        <taxon>Butyricicoccaceae</taxon>
        <taxon>Butyricicoccus</taxon>
    </lineage>
</organism>
<evidence type="ECO:0000313" key="4">
    <source>
        <dbReference type="EMBL" id="MBU5489197.1"/>
    </source>
</evidence>
<evidence type="ECO:0000313" key="5">
    <source>
        <dbReference type="Proteomes" id="UP000783588"/>
    </source>
</evidence>
<sequence length="415" mass="48217">MGEKPFSAVATVPENDIWQTAIHRERKLYTHENDKREAFERDFTRILHSLGYRRLKHKTQVFFNTHNDHICTRMEHVQHVASVSHTIAHTLGLNTELTNAIATGHDLGHAPFGHQGETVLKNLVRQFTDEPFFHEKNSLIFVDDIELLEDTQCHLCNLNLTYAVRDGLISHCGEIDENHLKPRTQRIDLRSQFQYSGQYQPFTWEGCVVKVSDKIAYLGRDIEDAARLNFLDEDSHTILTKIGEVYHVPSLHMVNTSALISTLISDLCQHSNPLDGLQFSQNILHLLNEIKAYNSTYIYNNERFHYYKQYVKLVLTTLYTELSHWYAAENTFDAIHRQERWCEELAKGFGNWLALYCEPDIVTQSYSFQEVQKADNRKIYGNLTNPVQYKRAIVDYIAGMTDPYAIKMFHSLTSF</sequence>
<comment type="caution">
    <text evidence="4">The sequence shown here is derived from an EMBL/GenBank/DDBJ whole genome shotgun (WGS) entry which is preliminary data.</text>
</comment>
<protein>
    <submittedName>
        <fullName evidence="4">HD domain-containing protein</fullName>
    </submittedName>
</protein>
<feature type="domain" description="Phosphohydrolase-associated" evidence="3">
    <location>
        <begin position="388"/>
        <end position="410"/>
    </location>
</feature>
<proteinExistence type="predicted"/>
<dbReference type="InterPro" id="IPR006674">
    <property type="entry name" value="HD_domain"/>
</dbReference>
<dbReference type="InterPro" id="IPR026875">
    <property type="entry name" value="PHydrolase_assoc_dom"/>
</dbReference>
<dbReference type="CDD" id="cd00077">
    <property type="entry name" value="HDc"/>
    <property type="match status" value="1"/>
</dbReference>
<dbReference type="InterPro" id="IPR003607">
    <property type="entry name" value="HD/PDEase_dom"/>
</dbReference>
<feature type="domain" description="HD" evidence="2">
    <location>
        <begin position="73"/>
        <end position="215"/>
    </location>
</feature>
<dbReference type="EMBL" id="JAHLQI010000001">
    <property type="protein sequence ID" value="MBU5489197.1"/>
    <property type="molecule type" value="Genomic_DNA"/>
</dbReference>
<reference evidence="4 5" key="1">
    <citation type="submission" date="2021-06" db="EMBL/GenBank/DDBJ databases">
        <authorList>
            <person name="Sun Q."/>
            <person name="Li D."/>
        </authorList>
    </citation>
    <scope>NUCLEOTIDE SEQUENCE [LARGE SCALE GENOMIC DNA]</scope>
    <source>
        <strain evidence="4 5">MSJd-7</strain>
    </source>
</reference>
<evidence type="ECO:0000259" key="3">
    <source>
        <dbReference type="Pfam" id="PF13286"/>
    </source>
</evidence>
<dbReference type="Pfam" id="PF13286">
    <property type="entry name" value="HD_assoc"/>
    <property type="match status" value="1"/>
</dbReference>